<dbReference type="InterPro" id="IPR001910">
    <property type="entry name" value="Inosine/uridine_hydrolase_dom"/>
</dbReference>
<dbReference type="InterPro" id="IPR023186">
    <property type="entry name" value="IUNH"/>
</dbReference>
<evidence type="ECO:0000259" key="3">
    <source>
        <dbReference type="Pfam" id="PF01156"/>
    </source>
</evidence>
<name>A0ABP6VI16_9ACTN</name>
<keyword evidence="1 4" id="KW-0378">Hydrolase</keyword>
<accession>A0ABP6VI16</accession>
<dbReference type="PANTHER" id="PTHR12304">
    <property type="entry name" value="INOSINE-URIDINE PREFERRING NUCLEOSIDE HYDROLASE"/>
    <property type="match status" value="1"/>
</dbReference>
<evidence type="ECO:0000313" key="5">
    <source>
        <dbReference type="Proteomes" id="UP001500630"/>
    </source>
</evidence>
<evidence type="ECO:0000256" key="2">
    <source>
        <dbReference type="ARBA" id="ARBA00023295"/>
    </source>
</evidence>
<dbReference type="Pfam" id="PF01156">
    <property type="entry name" value="IU_nuc_hydro"/>
    <property type="match status" value="1"/>
</dbReference>
<dbReference type="GO" id="GO:0016787">
    <property type="term" value="F:hydrolase activity"/>
    <property type="evidence" value="ECO:0007669"/>
    <property type="project" value="UniProtKB-KW"/>
</dbReference>
<protein>
    <submittedName>
        <fullName evidence="4">Nucleoside hydrolase</fullName>
    </submittedName>
</protein>
<sequence length="333" mass="34770">MRLIIDCDPGNTVPASDVDDGLALGLALADPAVTLEAVTVVAGNTARDVGVAVARDLLDRAGAAQVPVFPGAAAPLVEDPAPWRADLDGRRDTERARDLWRDVPPATPVEDGGGPPVAAAEIVRRVAAAPGEIHLVAVGPLTNVAHALQLRPALAAELASLTIMGGAFAVPGLLQELNFGYDPEAAHIVLTSGAPITLVPYDVTGRTSLTPADVERLAAGGPLARYLADTTRPWVRWVAEARGLPGCHLHDPLAVAVLLDPSLATRRHVRVDVELRGTLTRGRPIAWDASGHVQRATGLRVPDIDAIDVLDGVDNDRLVAYLIETLLGAGSRT</sequence>
<keyword evidence="5" id="KW-1185">Reference proteome</keyword>
<dbReference type="RefSeq" id="WP_345559541.1">
    <property type="nucleotide sequence ID" value="NZ_BAABDQ010000002.1"/>
</dbReference>
<comment type="caution">
    <text evidence="4">The sequence shown here is derived from an EMBL/GenBank/DDBJ whole genome shotgun (WGS) entry which is preliminary data.</text>
</comment>
<dbReference type="InterPro" id="IPR036452">
    <property type="entry name" value="Ribo_hydro-like"/>
</dbReference>
<feature type="domain" description="Inosine/uridine-preferring nucleoside hydrolase" evidence="3">
    <location>
        <begin position="3"/>
        <end position="301"/>
    </location>
</feature>
<evidence type="ECO:0000256" key="1">
    <source>
        <dbReference type="ARBA" id="ARBA00022801"/>
    </source>
</evidence>
<dbReference type="Proteomes" id="UP001500630">
    <property type="component" value="Unassembled WGS sequence"/>
</dbReference>
<dbReference type="EMBL" id="BAABDQ010000002">
    <property type="protein sequence ID" value="GAA3534424.1"/>
    <property type="molecule type" value="Genomic_DNA"/>
</dbReference>
<dbReference type="SUPFAM" id="SSF53590">
    <property type="entry name" value="Nucleoside hydrolase"/>
    <property type="match status" value="1"/>
</dbReference>
<reference evidence="5" key="1">
    <citation type="journal article" date="2019" name="Int. J. Syst. Evol. Microbiol.">
        <title>The Global Catalogue of Microorganisms (GCM) 10K type strain sequencing project: providing services to taxonomists for standard genome sequencing and annotation.</title>
        <authorList>
            <consortium name="The Broad Institute Genomics Platform"/>
            <consortium name="The Broad Institute Genome Sequencing Center for Infectious Disease"/>
            <person name="Wu L."/>
            <person name="Ma J."/>
        </authorList>
    </citation>
    <scope>NUCLEOTIDE SEQUENCE [LARGE SCALE GENOMIC DNA]</scope>
    <source>
        <strain evidence="5">JCM 17326</strain>
    </source>
</reference>
<keyword evidence="2" id="KW-0326">Glycosidase</keyword>
<gene>
    <name evidence="4" type="ORF">GCM10022419_012320</name>
</gene>
<dbReference type="Gene3D" id="3.90.245.10">
    <property type="entry name" value="Ribonucleoside hydrolase-like"/>
    <property type="match status" value="1"/>
</dbReference>
<evidence type="ECO:0000313" key="4">
    <source>
        <dbReference type="EMBL" id="GAA3534424.1"/>
    </source>
</evidence>
<proteinExistence type="predicted"/>
<dbReference type="PANTHER" id="PTHR12304:SF4">
    <property type="entry name" value="URIDINE NUCLEOSIDASE"/>
    <property type="match status" value="1"/>
</dbReference>
<organism evidence="4 5">
    <name type="scientific">Nonomuraea rosea</name>
    <dbReference type="NCBI Taxonomy" id="638574"/>
    <lineage>
        <taxon>Bacteria</taxon>
        <taxon>Bacillati</taxon>
        <taxon>Actinomycetota</taxon>
        <taxon>Actinomycetes</taxon>
        <taxon>Streptosporangiales</taxon>
        <taxon>Streptosporangiaceae</taxon>
        <taxon>Nonomuraea</taxon>
    </lineage>
</organism>